<feature type="binding site" evidence="10">
    <location>
        <position position="252"/>
    </location>
    <ligand>
        <name>K(+)</name>
        <dbReference type="ChEBI" id="CHEBI:29103"/>
    </ligand>
</feature>
<feature type="binding site" evidence="10">
    <location>
        <position position="254"/>
    </location>
    <ligand>
        <name>K(+)</name>
        <dbReference type="ChEBI" id="CHEBI:29103"/>
    </ligand>
</feature>
<dbReference type="EMBL" id="LOED01000020">
    <property type="protein sequence ID" value="KXG76379.1"/>
    <property type="molecule type" value="Genomic_DNA"/>
</dbReference>
<dbReference type="NCBIfam" id="TIGR00231">
    <property type="entry name" value="small_GTP"/>
    <property type="match status" value="1"/>
</dbReference>
<evidence type="ECO:0000256" key="9">
    <source>
        <dbReference type="ARBA" id="ARBA00023134"/>
    </source>
</evidence>
<evidence type="ECO:0000256" key="3">
    <source>
        <dbReference type="ARBA" id="ARBA00022694"/>
    </source>
</evidence>
<feature type="domain" description="TrmE-type G" evidence="12">
    <location>
        <begin position="223"/>
        <end position="382"/>
    </location>
</feature>
<keyword evidence="9 10" id="KW-0342">GTP-binding</keyword>
<dbReference type="InterPro" id="IPR031168">
    <property type="entry name" value="G_TrmE"/>
</dbReference>
<comment type="similarity">
    <text evidence="1 10 11">Belongs to the TRAFAC class TrmE-Era-EngA-EngB-Septin-like GTPase superfamily. TrmE GTPase family.</text>
</comment>
<protein>
    <recommendedName>
        <fullName evidence="10">tRNA modification GTPase MnmE</fullName>
        <ecNumber evidence="10">3.6.-.-</ecNumber>
    </recommendedName>
</protein>
<dbReference type="Pfam" id="PF01926">
    <property type="entry name" value="MMR_HSR1"/>
    <property type="match status" value="1"/>
</dbReference>
<comment type="caution">
    <text evidence="10">Lacks conserved residue(s) required for the propagation of feature annotation.</text>
</comment>
<feature type="binding site" evidence="10">
    <location>
        <position position="258"/>
    </location>
    <ligand>
        <name>Mg(2+)</name>
        <dbReference type="ChEBI" id="CHEBI:18420"/>
    </ligand>
</feature>
<dbReference type="NCBIfam" id="NF003661">
    <property type="entry name" value="PRK05291.1-3"/>
    <property type="match status" value="1"/>
</dbReference>
<dbReference type="InterPro" id="IPR027368">
    <property type="entry name" value="MnmE_dom2"/>
</dbReference>
<dbReference type="AlphaFoldDB" id="A0A140L754"/>
<dbReference type="Pfam" id="PF10396">
    <property type="entry name" value="TrmE_N"/>
    <property type="match status" value="1"/>
</dbReference>
<comment type="subcellular location">
    <subcellularLocation>
        <location evidence="10">Cytoplasm</location>
    </subcellularLocation>
</comment>
<dbReference type="Gene3D" id="3.40.50.300">
    <property type="entry name" value="P-loop containing nucleotide triphosphate hydrolases"/>
    <property type="match status" value="1"/>
</dbReference>
<dbReference type="FunCoup" id="A0A140L754">
    <property type="interactions" value="396"/>
</dbReference>
<dbReference type="GO" id="GO:0003924">
    <property type="term" value="F:GTPase activity"/>
    <property type="evidence" value="ECO:0007669"/>
    <property type="project" value="UniProtKB-UniRule"/>
</dbReference>
<dbReference type="EC" id="3.6.-.-" evidence="10"/>
<comment type="function">
    <text evidence="10">Exhibits a very high intrinsic GTPase hydrolysis rate. Involved in the addition of a carboxymethylaminomethyl (cmnm) group at the wobble position (U34) of certain tRNAs, forming tRNA-cmnm(5)s(2)U34.</text>
</comment>
<dbReference type="GO" id="GO:0005525">
    <property type="term" value="F:GTP binding"/>
    <property type="evidence" value="ECO:0007669"/>
    <property type="project" value="UniProtKB-UniRule"/>
</dbReference>
<keyword evidence="14" id="KW-1185">Reference proteome</keyword>
<dbReference type="HAMAP" id="MF_00379">
    <property type="entry name" value="GTPase_MnmE"/>
    <property type="match status" value="1"/>
</dbReference>
<evidence type="ECO:0000256" key="8">
    <source>
        <dbReference type="ARBA" id="ARBA00022958"/>
    </source>
</evidence>
<evidence type="ECO:0000259" key="12">
    <source>
        <dbReference type="PROSITE" id="PS51709"/>
    </source>
</evidence>
<feature type="binding site" evidence="10">
    <location>
        <position position="24"/>
    </location>
    <ligand>
        <name>(6S)-5-formyl-5,6,7,8-tetrahydrofolate</name>
        <dbReference type="ChEBI" id="CHEBI:57457"/>
    </ligand>
</feature>
<feature type="binding site" evidence="10">
    <location>
        <begin position="277"/>
        <end position="280"/>
    </location>
    <ligand>
        <name>GTP</name>
        <dbReference type="ChEBI" id="CHEBI:37565"/>
    </ligand>
</feature>
<dbReference type="GO" id="GO:0030488">
    <property type="term" value="P:tRNA methylation"/>
    <property type="evidence" value="ECO:0007669"/>
    <property type="project" value="TreeGrafter"/>
</dbReference>
<accession>A0A140L754</accession>
<evidence type="ECO:0000313" key="13">
    <source>
        <dbReference type="EMBL" id="KXG76379.1"/>
    </source>
</evidence>
<dbReference type="NCBIfam" id="TIGR00450">
    <property type="entry name" value="mnmE_trmE_thdF"/>
    <property type="match status" value="1"/>
</dbReference>
<evidence type="ECO:0000256" key="6">
    <source>
        <dbReference type="ARBA" id="ARBA00022801"/>
    </source>
</evidence>
<dbReference type="PATRIC" id="fig|520764.3.peg.1738"/>
<dbReference type="InterPro" id="IPR018948">
    <property type="entry name" value="GTP-bd_TrmE_N"/>
</dbReference>
<dbReference type="PANTHER" id="PTHR42714:SF2">
    <property type="entry name" value="TRNA MODIFICATION GTPASE GTPBP3, MITOCHONDRIAL"/>
    <property type="match status" value="1"/>
</dbReference>
<feature type="binding site" evidence="10">
    <location>
        <position position="257"/>
    </location>
    <ligand>
        <name>K(+)</name>
        <dbReference type="ChEBI" id="CHEBI:29103"/>
    </ligand>
</feature>
<keyword evidence="7 10" id="KW-0460">Magnesium</keyword>
<dbReference type="InterPro" id="IPR006073">
    <property type="entry name" value="GTP-bd"/>
</dbReference>
<dbReference type="InterPro" id="IPR004520">
    <property type="entry name" value="GTPase_MnmE"/>
</dbReference>
<evidence type="ECO:0000256" key="11">
    <source>
        <dbReference type="RuleBase" id="RU003313"/>
    </source>
</evidence>
<dbReference type="GO" id="GO:0002098">
    <property type="term" value="P:tRNA wobble uridine modification"/>
    <property type="evidence" value="ECO:0007669"/>
    <property type="project" value="TreeGrafter"/>
</dbReference>
<dbReference type="FunFam" id="3.30.1360.120:FF:000003">
    <property type="entry name" value="tRNA modification GTPase MnmE"/>
    <property type="match status" value="1"/>
</dbReference>
<sequence>MDYEKDTIAAISTPLGEGGIGIIRISGDDAFRIADKIFVPRKIKPGEMKPRTLYLGDIIDPETKDTIDEVLVVKYKAPHTYTREDMVEINSHGGFTVQSRILEVVLSCGARMAQPGEFTKRAFLNGRIDLSQAEAVIDVIRAKTERALKVAMDQLRGGLSNRIGELRQDLIKVLAHIEASIDFPEDDIPGLDSATIAMEVKDLREKLEEILRKSKAGKIVREGLSTVILGRPNVGKSSLLNSLLREKRAIVTDIPGTTRDIIEEYINIKGIPVKIIDTAGIRETLDEVEKIGVKKALEYLEKAELVLLMFDASEELKKEDLDIVELVKDKFVILVVNKVDLPEKIDMEKLEKTFPERKIIRISALKEEGIEELKEAIFQAVTKEIGSLDEGVMVTRARHSQAIQKAVDALKRAEGALKESIPMEVVAMEVREALEFLGEITGDNVGEDVIKAIFENFCIGK</sequence>
<evidence type="ECO:0000256" key="7">
    <source>
        <dbReference type="ARBA" id="ARBA00022842"/>
    </source>
</evidence>
<organism evidence="13 14">
    <name type="scientific">Fervidicola ferrireducens</name>
    <dbReference type="NCBI Taxonomy" id="520764"/>
    <lineage>
        <taxon>Bacteria</taxon>
        <taxon>Bacillati</taxon>
        <taxon>Bacillota</taxon>
        <taxon>Clostridia</taxon>
        <taxon>Thermosediminibacterales</taxon>
        <taxon>Thermosediminibacteraceae</taxon>
        <taxon>Fervidicola</taxon>
    </lineage>
</organism>
<keyword evidence="6 10" id="KW-0378">Hydrolase</keyword>
<keyword evidence="4 10" id="KW-0479">Metal-binding</keyword>
<keyword evidence="5 10" id="KW-0547">Nucleotide-binding</keyword>
<dbReference type="InterPro" id="IPR027266">
    <property type="entry name" value="TrmE/GcvT-like"/>
</dbReference>
<dbReference type="Proteomes" id="UP000070427">
    <property type="component" value="Unassembled WGS sequence"/>
</dbReference>
<feature type="binding site" evidence="10">
    <location>
        <position position="237"/>
    </location>
    <ligand>
        <name>Mg(2+)</name>
        <dbReference type="ChEBI" id="CHEBI:18420"/>
    </ligand>
</feature>
<dbReference type="GO" id="GO:0005829">
    <property type="term" value="C:cytosol"/>
    <property type="evidence" value="ECO:0007669"/>
    <property type="project" value="TreeGrafter"/>
</dbReference>
<dbReference type="OrthoDB" id="9805918at2"/>
<reference evidence="13 14" key="1">
    <citation type="submission" date="2015-12" db="EMBL/GenBank/DDBJ databases">
        <title>Draft genome sequnece of Fervidicola ferrireducens strain Y170.</title>
        <authorList>
            <person name="Patel B.K."/>
        </authorList>
    </citation>
    <scope>NUCLEOTIDE SEQUENCE [LARGE SCALE GENOMIC DNA]</scope>
    <source>
        <strain evidence="13 14">Y170</strain>
    </source>
</reference>
<keyword evidence="2 10" id="KW-0963">Cytoplasm</keyword>
<dbReference type="FunFam" id="3.40.50.300:FF:000494">
    <property type="entry name" value="tRNA modification GTPase MnmE"/>
    <property type="match status" value="1"/>
</dbReference>
<dbReference type="RefSeq" id="WP_066353757.1">
    <property type="nucleotide sequence ID" value="NZ_LOED01000020.1"/>
</dbReference>
<keyword evidence="3 10" id="KW-0819">tRNA processing</keyword>
<dbReference type="Gene3D" id="3.30.1360.120">
    <property type="entry name" value="Probable tRNA modification gtpase trme, domain 1"/>
    <property type="match status" value="1"/>
</dbReference>
<dbReference type="CDD" id="cd04164">
    <property type="entry name" value="trmE"/>
    <property type="match status" value="1"/>
</dbReference>
<dbReference type="STRING" id="520764.AN618_16190"/>
<keyword evidence="8 10" id="KW-0630">Potassium</keyword>
<gene>
    <name evidence="13" type="primary">mnmE_2</name>
    <name evidence="10" type="synonym">mnmE</name>
    <name evidence="10" type="synonym">trmE</name>
    <name evidence="13" type="ORF">AN618_16190</name>
</gene>
<name>A0A140L754_9FIRM</name>
<dbReference type="Pfam" id="PF12631">
    <property type="entry name" value="MnmE_helical"/>
    <property type="match status" value="1"/>
</dbReference>
<dbReference type="PRINTS" id="PR00449">
    <property type="entry name" value="RASTRNSFRMNG"/>
</dbReference>
<dbReference type="CDD" id="cd14858">
    <property type="entry name" value="TrmE_N"/>
    <property type="match status" value="1"/>
</dbReference>
<dbReference type="InterPro" id="IPR027417">
    <property type="entry name" value="P-loop_NTPase"/>
</dbReference>
<feature type="binding site" evidence="10">
    <location>
        <position position="233"/>
    </location>
    <ligand>
        <name>K(+)</name>
        <dbReference type="ChEBI" id="CHEBI:29103"/>
    </ligand>
</feature>
<feature type="binding site" evidence="10">
    <location>
        <begin position="252"/>
        <end position="258"/>
    </location>
    <ligand>
        <name>GTP</name>
        <dbReference type="ChEBI" id="CHEBI:37565"/>
    </ligand>
</feature>
<dbReference type="GO" id="GO:0042802">
    <property type="term" value="F:identical protein binding"/>
    <property type="evidence" value="ECO:0007669"/>
    <property type="project" value="UniProtKB-ARBA"/>
</dbReference>
<evidence type="ECO:0000256" key="1">
    <source>
        <dbReference type="ARBA" id="ARBA00011043"/>
    </source>
</evidence>
<evidence type="ECO:0000256" key="10">
    <source>
        <dbReference type="HAMAP-Rule" id="MF_00379"/>
    </source>
</evidence>
<evidence type="ECO:0000256" key="2">
    <source>
        <dbReference type="ARBA" id="ARBA00022490"/>
    </source>
</evidence>
<evidence type="ECO:0000313" key="14">
    <source>
        <dbReference type="Proteomes" id="UP000070427"/>
    </source>
</evidence>
<comment type="caution">
    <text evidence="13">The sequence shown here is derived from an EMBL/GenBank/DDBJ whole genome shotgun (WGS) entry which is preliminary data.</text>
</comment>
<feature type="binding site" evidence="10">
    <location>
        <position position="127"/>
    </location>
    <ligand>
        <name>(6S)-5-formyl-5,6,7,8-tetrahydrofolate</name>
        <dbReference type="ChEBI" id="CHEBI:57457"/>
    </ligand>
</feature>
<dbReference type="PROSITE" id="PS51709">
    <property type="entry name" value="G_TRME"/>
    <property type="match status" value="1"/>
</dbReference>
<feature type="binding site" evidence="10">
    <location>
        <position position="88"/>
    </location>
    <ligand>
        <name>(6S)-5-formyl-5,6,7,8-tetrahydrofolate</name>
        <dbReference type="ChEBI" id="CHEBI:57457"/>
    </ligand>
</feature>
<proteinExistence type="inferred from homology"/>
<dbReference type="PANTHER" id="PTHR42714">
    <property type="entry name" value="TRNA MODIFICATION GTPASE GTPBP3"/>
    <property type="match status" value="1"/>
</dbReference>
<evidence type="ECO:0000256" key="4">
    <source>
        <dbReference type="ARBA" id="ARBA00022723"/>
    </source>
</evidence>
<dbReference type="GO" id="GO:0046872">
    <property type="term" value="F:metal ion binding"/>
    <property type="evidence" value="ECO:0007669"/>
    <property type="project" value="UniProtKB-KW"/>
</dbReference>
<feature type="binding site" evidence="10">
    <location>
        <begin position="233"/>
        <end position="238"/>
    </location>
    <ligand>
        <name>GTP</name>
        <dbReference type="ChEBI" id="CHEBI:37565"/>
    </ligand>
</feature>
<dbReference type="Gene3D" id="1.20.120.430">
    <property type="entry name" value="tRNA modification GTPase MnmE domain 2"/>
    <property type="match status" value="1"/>
</dbReference>
<dbReference type="InterPro" id="IPR005225">
    <property type="entry name" value="Small_GTP-bd"/>
</dbReference>
<evidence type="ECO:0000256" key="5">
    <source>
        <dbReference type="ARBA" id="ARBA00022741"/>
    </source>
</evidence>
<dbReference type="InParanoid" id="A0A140L754"/>
<feature type="binding site" evidence="10">
    <location>
        <position position="461"/>
    </location>
    <ligand>
        <name>(6S)-5-formyl-5,6,7,8-tetrahydrofolate</name>
        <dbReference type="ChEBI" id="CHEBI:57457"/>
    </ligand>
</feature>
<comment type="subunit">
    <text evidence="10">Homodimer. Heterotetramer of two MnmE and two MnmG subunits.</text>
</comment>
<dbReference type="InterPro" id="IPR025867">
    <property type="entry name" value="MnmE_helical"/>
</dbReference>
<comment type="cofactor">
    <cofactor evidence="10">
        <name>K(+)</name>
        <dbReference type="ChEBI" id="CHEBI:29103"/>
    </cofactor>
    <text evidence="10">Binds 1 potassium ion per subunit.</text>
</comment>
<dbReference type="SUPFAM" id="SSF52540">
    <property type="entry name" value="P-loop containing nucleoside triphosphate hydrolases"/>
    <property type="match status" value="1"/>
</dbReference>